<feature type="signal peptide" evidence="1">
    <location>
        <begin position="1"/>
        <end position="31"/>
    </location>
</feature>
<evidence type="ECO:0008006" key="4">
    <source>
        <dbReference type="Google" id="ProtNLM"/>
    </source>
</evidence>
<protein>
    <recommendedName>
        <fullName evidence="4">Secreted protein</fullName>
    </recommendedName>
</protein>
<evidence type="ECO:0000313" key="2">
    <source>
        <dbReference type="EMBL" id="MBB4694512.1"/>
    </source>
</evidence>
<feature type="chain" id="PRO_5030719624" description="Secreted protein" evidence="1">
    <location>
        <begin position="32"/>
        <end position="145"/>
    </location>
</feature>
<name>A0A7W7CTN8_9ACTN</name>
<proteinExistence type="predicted"/>
<evidence type="ECO:0000256" key="1">
    <source>
        <dbReference type="SAM" id="SignalP"/>
    </source>
</evidence>
<dbReference type="RefSeq" id="WP_184952985.1">
    <property type="nucleotide sequence ID" value="NZ_BOMC01000037.1"/>
</dbReference>
<dbReference type="EMBL" id="JACHMF010000001">
    <property type="protein sequence ID" value="MBB4694512.1"/>
    <property type="molecule type" value="Genomic_DNA"/>
</dbReference>
<sequence>MPTMRKIAGTAALTLAMTGGALLSGVGPAAAWTQRHSCDKSLHNWTEYGYLNAGVSWSSNGSVETNFEMNSSKGPIKSESFVRLFFSDGRTQDYKYTQIVDRSNGGGGITYSNPVNHPGVTKLMFHTYIGPDSNVWGCEEWKYRP</sequence>
<keyword evidence="3" id="KW-1185">Reference proteome</keyword>
<dbReference type="Proteomes" id="UP000542742">
    <property type="component" value="Unassembled WGS sequence"/>
</dbReference>
<dbReference type="AlphaFoldDB" id="A0A7W7CTN8"/>
<keyword evidence="1" id="KW-0732">Signal</keyword>
<organism evidence="2 3">
    <name type="scientific">Paractinoplanes abujensis</name>
    <dbReference type="NCBI Taxonomy" id="882441"/>
    <lineage>
        <taxon>Bacteria</taxon>
        <taxon>Bacillati</taxon>
        <taxon>Actinomycetota</taxon>
        <taxon>Actinomycetes</taxon>
        <taxon>Micromonosporales</taxon>
        <taxon>Micromonosporaceae</taxon>
        <taxon>Paractinoplanes</taxon>
    </lineage>
</organism>
<gene>
    <name evidence="2" type="ORF">BKA14_004660</name>
</gene>
<reference evidence="2 3" key="1">
    <citation type="submission" date="2020-08" db="EMBL/GenBank/DDBJ databases">
        <title>Sequencing the genomes of 1000 actinobacteria strains.</title>
        <authorList>
            <person name="Klenk H.-P."/>
        </authorList>
    </citation>
    <scope>NUCLEOTIDE SEQUENCE [LARGE SCALE GENOMIC DNA]</scope>
    <source>
        <strain evidence="2 3">DSM 45518</strain>
    </source>
</reference>
<accession>A0A7W7CTN8</accession>
<comment type="caution">
    <text evidence="2">The sequence shown here is derived from an EMBL/GenBank/DDBJ whole genome shotgun (WGS) entry which is preliminary data.</text>
</comment>
<evidence type="ECO:0000313" key="3">
    <source>
        <dbReference type="Proteomes" id="UP000542742"/>
    </source>
</evidence>